<dbReference type="AlphaFoldDB" id="A0A2M7IFT2"/>
<dbReference type="EMBL" id="PFGX01000058">
    <property type="protein sequence ID" value="PIW75386.1"/>
    <property type="molecule type" value="Genomic_DNA"/>
</dbReference>
<sequence>MQKGIYQEYIQKDIPQILKELQTSNQGLTQKEAELRLKKQGKNEL</sequence>
<dbReference type="InterPro" id="IPR004014">
    <property type="entry name" value="ATPase_P-typ_cation-transptr_N"/>
</dbReference>
<dbReference type="Pfam" id="PF00690">
    <property type="entry name" value="Cation_ATPase_N"/>
    <property type="match status" value="1"/>
</dbReference>
<dbReference type="InterPro" id="IPR023298">
    <property type="entry name" value="ATPase_P-typ_TM_dom_sf"/>
</dbReference>
<evidence type="ECO:0000313" key="3">
    <source>
        <dbReference type="Proteomes" id="UP000231280"/>
    </source>
</evidence>
<proteinExistence type="predicted"/>
<evidence type="ECO:0000313" key="2">
    <source>
        <dbReference type="EMBL" id="PIW75386.1"/>
    </source>
</evidence>
<feature type="domain" description="Cation-transporting P-type ATPase N-terminal" evidence="1">
    <location>
        <begin position="11"/>
        <end position="45"/>
    </location>
</feature>
<organism evidence="2 3">
    <name type="scientific">Candidatus Portnoybacteria bacterium CG_4_8_14_3_um_filter_44_10</name>
    <dbReference type="NCBI Taxonomy" id="1974802"/>
    <lineage>
        <taxon>Bacteria</taxon>
        <taxon>Candidatus Portnoyibacteriota</taxon>
    </lineage>
</organism>
<reference evidence="3" key="1">
    <citation type="submission" date="2017-09" db="EMBL/GenBank/DDBJ databases">
        <title>Depth-based differentiation of microbial function through sediment-hosted aquifers and enrichment of novel symbionts in the deep terrestrial subsurface.</title>
        <authorList>
            <person name="Probst A.J."/>
            <person name="Ladd B."/>
            <person name="Jarett J.K."/>
            <person name="Geller-Mcgrath D.E."/>
            <person name="Sieber C.M.K."/>
            <person name="Emerson J.B."/>
            <person name="Anantharaman K."/>
            <person name="Thomas B.C."/>
            <person name="Malmstrom R."/>
            <person name="Stieglmeier M."/>
            <person name="Klingl A."/>
            <person name="Woyke T."/>
            <person name="Ryan C.M."/>
            <person name="Banfield J.F."/>
        </authorList>
    </citation>
    <scope>NUCLEOTIDE SEQUENCE [LARGE SCALE GENOMIC DNA]</scope>
</reference>
<feature type="non-terminal residue" evidence="2">
    <location>
        <position position="45"/>
    </location>
</feature>
<name>A0A2M7IFT2_9BACT</name>
<evidence type="ECO:0000259" key="1">
    <source>
        <dbReference type="Pfam" id="PF00690"/>
    </source>
</evidence>
<accession>A0A2M7IFT2</accession>
<dbReference type="Proteomes" id="UP000231280">
    <property type="component" value="Unassembled WGS sequence"/>
</dbReference>
<comment type="caution">
    <text evidence="2">The sequence shown here is derived from an EMBL/GenBank/DDBJ whole genome shotgun (WGS) entry which is preliminary data.</text>
</comment>
<protein>
    <recommendedName>
        <fullName evidence="1">Cation-transporting P-type ATPase N-terminal domain-containing protein</fullName>
    </recommendedName>
</protein>
<dbReference type="SUPFAM" id="SSF81665">
    <property type="entry name" value="Calcium ATPase, transmembrane domain M"/>
    <property type="match status" value="1"/>
</dbReference>
<gene>
    <name evidence="2" type="ORF">CO002_02265</name>
</gene>